<name>A0A7Y4P091_9ACTN</name>
<sequence>MTRIDPPTAASERELLQGFLDFHRQTLLLKLADLSAEQLTLRSAEPSTMSLLGLVRHLTEVERYWFQACLDGRAAPPVFWTDEHPDGDFDLATAEHAVQDLDDYRAIVRVSDELAAQYELDATFRRPRREGEYSLRYLYIHLIEEYARHNGHADLLRERIDGQTGE</sequence>
<dbReference type="EMBL" id="JABJRC010000003">
    <property type="protein sequence ID" value="NOL41658.1"/>
    <property type="molecule type" value="Genomic_DNA"/>
</dbReference>
<dbReference type="EMBL" id="JACHKF010000001">
    <property type="protein sequence ID" value="MBB6565389.1"/>
    <property type="molecule type" value="Genomic_DNA"/>
</dbReference>
<dbReference type="InterPro" id="IPR007061">
    <property type="entry name" value="MST-like"/>
</dbReference>
<reference evidence="2 3" key="1">
    <citation type="submission" date="2020-05" db="EMBL/GenBank/DDBJ databases">
        <title>Genome sequence of Kribbella sandramycini ATCC 39419.</title>
        <authorList>
            <person name="Maclea K.S."/>
            <person name="Fair J.L."/>
        </authorList>
    </citation>
    <scope>NUCLEOTIDE SEQUENCE [LARGE SCALE GENOMIC DNA]</scope>
    <source>
        <strain evidence="2 3">ATCC 39419</strain>
    </source>
</reference>
<evidence type="ECO:0000313" key="1">
    <source>
        <dbReference type="EMBL" id="MBB6565389.1"/>
    </source>
</evidence>
<dbReference type="Proteomes" id="UP000534306">
    <property type="component" value="Unassembled WGS sequence"/>
</dbReference>
<accession>A0A7Y4P091</accession>
<evidence type="ECO:0000313" key="3">
    <source>
        <dbReference type="Proteomes" id="UP000534306"/>
    </source>
</evidence>
<reference evidence="1 4" key="2">
    <citation type="submission" date="2020-08" db="EMBL/GenBank/DDBJ databases">
        <title>Sequencing the genomes of 1000 actinobacteria strains.</title>
        <authorList>
            <person name="Klenk H.-P."/>
        </authorList>
    </citation>
    <scope>NUCLEOTIDE SEQUENCE [LARGE SCALE GENOMIC DNA]</scope>
    <source>
        <strain evidence="1 4">DSM 15626</strain>
    </source>
</reference>
<dbReference type="Pfam" id="PF04978">
    <property type="entry name" value="MST"/>
    <property type="match status" value="1"/>
</dbReference>
<organism evidence="2 3">
    <name type="scientific">Kribbella sandramycini</name>
    <dbReference type="NCBI Taxonomy" id="60450"/>
    <lineage>
        <taxon>Bacteria</taxon>
        <taxon>Bacillati</taxon>
        <taxon>Actinomycetota</taxon>
        <taxon>Actinomycetes</taxon>
        <taxon>Propionibacteriales</taxon>
        <taxon>Kribbellaceae</taxon>
        <taxon>Kribbella</taxon>
    </lineage>
</organism>
<dbReference type="Gene3D" id="1.20.120.450">
    <property type="entry name" value="dinb family like domain"/>
    <property type="match status" value="1"/>
</dbReference>
<dbReference type="AlphaFoldDB" id="A0A7Y4P091"/>
<keyword evidence="3" id="KW-1185">Reference proteome</keyword>
<evidence type="ECO:0000313" key="2">
    <source>
        <dbReference type="EMBL" id="NOL41658.1"/>
    </source>
</evidence>
<protein>
    <submittedName>
        <fullName evidence="2">DinB family protein</fullName>
    </submittedName>
    <submittedName>
        <fullName evidence="1">Putative damage-inducible protein DinB</fullName>
    </submittedName>
</protein>
<gene>
    <name evidence="1" type="ORF">HNR71_001026</name>
    <name evidence="2" type="ORF">HPO96_15530</name>
</gene>
<evidence type="ECO:0000313" key="4">
    <source>
        <dbReference type="Proteomes" id="UP000553957"/>
    </source>
</evidence>
<dbReference type="SUPFAM" id="SSF109854">
    <property type="entry name" value="DinB/YfiT-like putative metalloenzymes"/>
    <property type="match status" value="1"/>
</dbReference>
<dbReference type="Proteomes" id="UP000553957">
    <property type="component" value="Unassembled WGS sequence"/>
</dbReference>
<dbReference type="RefSeq" id="WP_171674150.1">
    <property type="nucleotide sequence ID" value="NZ_BAAAGT010000001.1"/>
</dbReference>
<proteinExistence type="predicted"/>
<comment type="caution">
    <text evidence="2">The sequence shown here is derived from an EMBL/GenBank/DDBJ whole genome shotgun (WGS) entry which is preliminary data.</text>
</comment>
<dbReference type="InterPro" id="IPR034660">
    <property type="entry name" value="DinB/YfiT-like"/>
</dbReference>